<evidence type="ECO:0000256" key="3">
    <source>
        <dbReference type="ARBA" id="ARBA00023163"/>
    </source>
</evidence>
<dbReference type="EMBL" id="CM035411">
    <property type="protein sequence ID" value="KAH7434195.1"/>
    <property type="molecule type" value="Genomic_DNA"/>
</dbReference>
<evidence type="ECO:0000313" key="8">
    <source>
        <dbReference type="Proteomes" id="UP000825935"/>
    </source>
</evidence>
<keyword evidence="4" id="KW-0539">Nucleus</keyword>
<keyword evidence="5" id="KW-0479">Metal-binding</keyword>
<name>A0A8T2UL25_CERRI</name>
<dbReference type="PANTHER" id="PTHR34194">
    <property type="entry name" value="F14J8.16 PROTEIN"/>
    <property type="match status" value="1"/>
</dbReference>
<keyword evidence="5" id="KW-0862">Zinc</keyword>
<keyword evidence="8" id="KW-1185">Reference proteome</keyword>
<dbReference type="PANTHER" id="PTHR34194:SF2">
    <property type="entry name" value="F14J8.16 PROTEIN"/>
    <property type="match status" value="1"/>
</dbReference>
<reference evidence="7" key="1">
    <citation type="submission" date="2021-08" db="EMBL/GenBank/DDBJ databases">
        <title>WGS assembly of Ceratopteris richardii.</title>
        <authorList>
            <person name="Marchant D.B."/>
            <person name="Chen G."/>
            <person name="Jenkins J."/>
            <person name="Shu S."/>
            <person name="Leebens-Mack J."/>
            <person name="Grimwood J."/>
            <person name="Schmutz J."/>
            <person name="Soltis P."/>
            <person name="Soltis D."/>
            <person name="Chen Z.-H."/>
        </authorList>
    </citation>
    <scope>NUCLEOTIDE SEQUENCE</scope>
    <source>
        <strain evidence="7">Whitten #5841</strain>
        <tissue evidence="7">Leaf</tissue>
    </source>
</reference>
<evidence type="ECO:0000313" key="7">
    <source>
        <dbReference type="EMBL" id="KAH7434195.1"/>
    </source>
</evidence>
<dbReference type="PROSITE" id="PS50089">
    <property type="entry name" value="ZF_RING_2"/>
    <property type="match status" value="1"/>
</dbReference>
<feature type="domain" description="RING-type" evidence="6">
    <location>
        <begin position="60"/>
        <end position="109"/>
    </location>
</feature>
<proteinExistence type="predicted"/>
<keyword evidence="5" id="KW-0863">Zinc-finger</keyword>
<evidence type="ECO:0000256" key="5">
    <source>
        <dbReference type="PROSITE-ProRule" id="PRU00175"/>
    </source>
</evidence>
<keyword evidence="2" id="KW-0805">Transcription regulation</keyword>
<dbReference type="Proteomes" id="UP000825935">
    <property type="component" value="Chromosome 6"/>
</dbReference>
<dbReference type="AlphaFoldDB" id="A0A8T2UL25"/>
<dbReference type="InterPro" id="IPR018866">
    <property type="entry name" value="Znf-4CXXC_R1"/>
</dbReference>
<evidence type="ECO:0000256" key="2">
    <source>
        <dbReference type="ARBA" id="ARBA00023015"/>
    </source>
</evidence>
<gene>
    <name evidence="7" type="ORF">KP509_06G005100</name>
</gene>
<organism evidence="7 8">
    <name type="scientific">Ceratopteris richardii</name>
    <name type="common">Triangle waterfern</name>
    <dbReference type="NCBI Taxonomy" id="49495"/>
    <lineage>
        <taxon>Eukaryota</taxon>
        <taxon>Viridiplantae</taxon>
        <taxon>Streptophyta</taxon>
        <taxon>Embryophyta</taxon>
        <taxon>Tracheophyta</taxon>
        <taxon>Polypodiopsida</taxon>
        <taxon>Polypodiidae</taxon>
        <taxon>Polypodiales</taxon>
        <taxon>Pteridineae</taxon>
        <taxon>Pteridaceae</taxon>
        <taxon>Parkerioideae</taxon>
        <taxon>Ceratopteris</taxon>
    </lineage>
</organism>
<protein>
    <recommendedName>
        <fullName evidence="6">RING-type domain-containing protein</fullName>
    </recommendedName>
</protein>
<dbReference type="Pfam" id="PF10497">
    <property type="entry name" value="zf-4CXXC_R1"/>
    <property type="match status" value="1"/>
</dbReference>
<dbReference type="GO" id="GO:0005634">
    <property type="term" value="C:nucleus"/>
    <property type="evidence" value="ECO:0007669"/>
    <property type="project" value="UniProtKB-SubCell"/>
</dbReference>
<dbReference type="InterPro" id="IPR001841">
    <property type="entry name" value="Znf_RING"/>
</dbReference>
<evidence type="ECO:0000256" key="4">
    <source>
        <dbReference type="ARBA" id="ARBA00023242"/>
    </source>
</evidence>
<accession>A0A8T2UL25</accession>
<dbReference type="OrthoDB" id="298344at2759"/>
<comment type="caution">
    <text evidence="7">The sequence shown here is derived from an EMBL/GenBank/DDBJ whole genome shotgun (WGS) entry which is preliminary data.</text>
</comment>
<evidence type="ECO:0000259" key="6">
    <source>
        <dbReference type="PROSITE" id="PS50089"/>
    </source>
</evidence>
<evidence type="ECO:0000256" key="1">
    <source>
        <dbReference type="ARBA" id="ARBA00004123"/>
    </source>
</evidence>
<comment type="subcellular location">
    <subcellularLocation>
        <location evidence="1">Nucleus</location>
    </subcellularLocation>
</comment>
<keyword evidence="3" id="KW-0804">Transcription</keyword>
<dbReference type="GO" id="GO:0008270">
    <property type="term" value="F:zinc ion binding"/>
    <property type="evidence" value="ECO:0007669"/>
    <property type="project" value="UniProtKB-KW"/>
</dbReference>
<sequence>MDHNTPRKVDAWSIYDSSSSDGEDTEFNYKHYRPKKKRRSDAGRRYQRGVLYCSMLGITCHFCRQKTTEKKVLCRACVLAFCGPCLQNRHGEELEFELADDNWLCPKCRGGCGPGCKNCCNCTFCRKKQGLKPPKVTTRELQAHGFDNVHDYLIYLETGESFESIAARKLGKGWCSSIEKKHPISAQDSPDLKHRVRMQSEMEESTKAVIGASETTICKTKHCEKLTQKYDQKCNAPECERSESSSFLSHELFMSTQHESRKRSEDLFPEQFRTLNEFKHKLEAKLARPFDAKELKELWDAITYRKPLCKLSETQQGVISRTTKELGLAYIHHHPDLAAKYTATGEAEVKLKLLRGFFFWLEHASMPGAFKPWKDGDKYDECLEVDGPDCEVLGVVLNIEENQELEVPVQDGEDKDDKKPDKVLLEKLTSQKEVIFISDEEDSKPHVDEIKPQLYRFASKLEDVKPQLDDIKPKLCKMAIPVQDEEDKDDKKPDKVLLEKITSQKEVIFIWDDIKPKQYNFTSKLDDVKPKKQDMTSWHTIS</sequence>